<protein>
    <submittedName>
        <fullName evidence="2">Uncharacterized protein</fullName>
    </submittedName>
</protein>
<feature type="region of interest" description="Disordered" evidence="1">
    <location>
        <begin position="429"/>
        <end position="456"/>
    </location>
</feature>
<dbReference type="OrthoDB" id="10563935at2759"/>
<feature type="region of interest" description="Disordered" evidence="1">
    <location>
        <begin position="552"/>
        <end position="623"/>
    </location>
</feature>
<feature type="region of interest" description="Disordered" evidence="1">
    <location>
        <begin position="104"/>
        <end position="141"/>
    </location>
</feature>
<evidence type="ECO:0000313" key="3">
    <source>
        <dbReference type="Proteomes" id="UP000070544"/>
    </source>
</evidence>
<feature type="compositionally biased region" description="Polar residues" evidence="1">
    <location>
        <begin position="600"/>
        <end position="617"/>
    </location>
</feature>
<keyword evidence="3" id="KW-1185">Reference proteome</keyword>
<name>A0A139ACV5_GONPJ</name>
<feature type="compositionally biased region" description="Polar residues" evidence="1">
    <location>
        <begin position="430"/>
        <end position="456"/>
    </location>
</feature>
<reference evidence="2 3" key="1">
    <citation type="journal article" date="2015" name="Genome Biol. Evol.">
        <title>Phylogenomic analyses indicate that early fungi evolved digesting cell walls of algal ancestors of land plants.</title>
        <authorList>
            <person name="Chang Y."/>
            <person name="Wang S."/>
            <person name="Sekimoto S."/>
            <person name="Aerts A.L."/>
            <person name="Choi C."/>
            <person name="Clum A."/>
            <person name="LaButti K.M."/>
            <person name="Lindquist E.A."/>
            <person name="Yee Ngan C."/>
            <person name="Ohm R.A."/>
            <person name="Salamov A.A."/>
            <person name="Grigoriev I.V."/>
            <person name="Spatafora J.W."/>
            <person name="Berbee M.L."/>
        </authorList>
    </citation>
    <scope>NUCLEOTIDE SEQUENCE [LARGE SCALE GENOMIC DNA]</scope>
    <source>
        <strain evidence="2 3">JEL478</strain>
    </source>
</reference>
<feature type="region of interest" description="Disordered" evidence="1">
    <location>
        <begin position="287"/>
        <end position="316"/>
    </location>
</feature>
<dbReference type="Proteomes" id="UP000070544">
    <property type="component" value="Unassembled WGS sequence"/>
</dbReference>
<gene>
    <name evidence="2" type="ORF">M427DRAFT_57501</name>
</gene>
<proteinExistence type="predicted"/>
<dbReference type="EMBL" id="KQ965768">
    <property type="protein sequence ID" value="KXS14600.1"/>
    <property type="molecule type" value="Genomic_DNA"/>
</dbReference>
<evidence type="ECO:0000256" key="1">
    <source>
        <dbReference type="SAM" id="MobiDB-lite"/>
    </source>
</evidence>
<accession>A0A139ACV5</accession>
<evidence type="ECO:0000313" key="2">
    <source>
        <dbReference type="EMBL" id="KXS14600.1"/>
    </source>
</evidence>
<sequence length="623" mass="65229">MDGSISVDGRPPVATGLIIGVNGEDSDGKPPTFAPPVSPIQPSHTPPPHHHHITPSIDNPSTAAAVMFGHTKLPSTSASIFSHSKSSSIIPTSPTSALAVPQPHPAMTLTSFPTPSPPADPRSWGARADADVDAGGEDAGSPPKTALAAVLAAAAAARGPEIVQAQAKMEESAAQDVGVSGTGLASTGLGDRVPADPVKVASSTAPAIPAVLHDAYDSQQGATVGNSAEEQVSPPPGLSLVETMVWTSDRRYGPLKVRDFAFPVKDPLHYGLPRHLFPEYLDASDSDGAAGGRDLDDAEDLSHSEDGDGPLSRYDESSTSIVSQFSTASASGGWRLTATVRCDATALLAGYDIAKALSRKFELHAWRFKKAKAMYEFRREGEVEMDLDEGEELVVVGVGDGPGEGDDDEMEQDEDGPVLPVVSHAEVSPTVATTGDRTASIDSPTSLNSPVASQPTSSQTVRTALYIRPRTAYQNIDRLLGIAIRTYPPGWVLAVKTRVKVKGKVARNAKSDQGEEKGLRTVRLDKDGRVRMRCKVVEAGLVPRNYVEVEGEENEVWDGAEGTDNPMEADGQADMAVESVQADSQSQGSSPATVPGFSPEGTTETAVDTARDGSNVTDAGVEK</sequence>
<feature type="compositionally biased region" description="Polar residues" evidence="1">
    <location>
        <begin position="581"/>
        <end position="592"/>
    </location>
</feature>
<dbReference type="AlphaFoldDB" id="A0A139ACV5"/>
<feature type="region of interest" description="Disordered" evidence="1">
    <location>
        <begin position="20"/>
        <end position="60"/>
    </location>
</feature>
<organism evidence="2 3">
    <name type="scientific">Gonapodya prolifera (strain JEL478)</name>
    <name type="common">Monoblepharis prolifera</name>
    <dbReference type="NCBI Taxonomy" id="1344416"/>
    <lineage>
        <taxon>Eukaryota</taxon>
        <taxon>Fungi</taxon>
        <taxon>Fungi incertae sedis</taxon>
        <taxon>Chytridiomycota</taxon>
        <taxon>Chytridiomycota incertae sedis</taxon>
        <taxon>Monoblepharidomycetes</taxon>
        <taxon>Monoblepharidales</taxon>
        <taxon>Gonapodyaceae</taxon>
        <taxon>Gonapodya</taxon>
    </lineage>
</organism>